<keyword evidence="4 6" id="KW-0732">Signal</keyword>
<keyword evidence="3" id="KW-0964">Secreted</keyword>
<evidence type="ECO:0000256" key="4">
    <source>
        <dbReference type="ARBA" id="ARBA00022729"/>
    </source>
</evidence>
<evidence type="ECO:0000256" key="3">
    <source>
        <dbReference type="ARBA" id="ARBA00022525"/>
    </source>
</evidence>
<evidence type="ECO:0000256" key="1">
    <source>
        <dbReference type="ARBA" id="ARBA00004613"/>
    </source>
</evidence>
<dbReference type="EMBL" id="BDRX01000046">
    <property type="protein sequence ID" value="GBF93956.1"/>
    <property type="molecule type" value="Genomic_DNA"/>
</dbReference>
<protein>
    <recommendedName>
        <fullName evidence="9">Gamma-interferon-inducible lysosomal thiol reductase</fullName>
    </recommendedName>
</protein>
<feature type="signal peptide" evidence="6">
    <location>
        <begin position="1"/>
        <end position="21"/>
    </location>
</feature>
<evidence type="ECO:0000256" key="6">
    <source>
        <dbReference type="SAM" id="SignalP"/>
    </source>
</evidence>
<evidence type="ECO:0000256" key="5">
    <source>
        <dbReference type="ARBA" id="ARBA00023180"/>
    </source>
</evidence>
<dbReference type="GO" id="GO:0016671">
    <property type="term" value="F:oxidoreductase activity, acting on a sulfur group of donors, disulfide as acceptor"/>
    <property type="evidence" value="ECO:0007669"/>
    <property type="project" value="InterPro"/>
</dbReference>
<feature type="chain" id="PRO_5015906602" description="Gamma-interferon-inducible lysosomal thiol reductase" evidence="6">
    <location>
        <begin position="22"/>
        <end position="323"/>
    </location>
</feature>
<proteinExistence type="inferred from homology"/>
<accession>A0A2V0P258</accession>
<dbReference type="PANTHER" id="PTHR13234:SF8">
    <property type="entry name" value="GAMMA-INTERFERON-INDUCIBLE LYSOSOMAL THIOL REDUCTASE"/>
    <property type="match status" value="1"/>
</dbReference>
<dbReference type="AlphaFoldDB" id="A0A2V0P258"/>
<evidence type="ECO:0000313" key="7">
    <source>
        <dbReference type="EMBL" id="GBF93956.1"/>
    </source>
</evidence>
<dbReference type="Pfam" id="PF03227">
    <property type="entry name" value="GILT"/>
    <property type="match status" value="2"/>
</dbReference>
<sequence length="323" mass="33472">MHWRLLIAAALLLAHCGGGAASRPAPSALALAPELLPAAASPPLATDRVRVEFYGEALCPYCIKFTLEQLSSLFKNGLDRITELEYIPSGNARLGDDGTITCQHGPKVGGRVLFNLAAPWIPASEAADSNCSSGSRDIELNRVLSCALAFAPNQYDWFPFVECLEGQADKLEDDELDVAALTTQCAVHAGILPSRVLACANGTLGDYLERHALERTASLVPPHRWVPWVVVNGVPLLDDFENVATFVCAAYGGYPKPKYCFHDPPPDPSAAAAAAAAVSLAGDAPAAARAPARAEAGPLARAAAWLLGGGGGGGGGQAGVVAA</sequence>
<name>A0A2V0P258_9CHLO</name>
<dbReference type="InterPro" id="IPR004911">
    <property type="entry name" value="Interferon-induced_GILT"/>
</dbReference>
<gene>
    <name evidence="7" type="ORF">Rsub_06205</name>
</gene>
<dbReference type="GO" id="GO:0005576">
    <property type="term" value="C:extracellular region"/>
    <property type="evidence" value="ECO:0007669"/>
    <property type="project" value="UniProtKB-SubCell"/>
</dbReference>
<comment type="similarity">
    <text evidence="2">Belongs to the GILT family.</text>
</comment>
<dbReference type="InParanoid" id="A0A2V0P258"/>
<evidence type="ECO:0008006" key="9">
    <source>
        <dbReference type="Google" id="ProtNLM"/>
    </source>
</evidence>
<dbReference type="PANTHER" id="PTHR13234">
    <property type="entry name" value="GAMMA-INTERFERON INDUCIBLE LYSOSOMAL THIOL REDUCTASE GILT"/>
    <property type="match status" value="1"/>
</dbReference>
<dbReference type="FunCoup" id="A0A2V0P258">
    <property type="interactions" value="511"/>
</dbReference>
<organism evidence="7 8">
    <name type="scientific">Raphidocelis subcapitata</name>
    <dbReference type="NCBI Taxonomy" id="307507"/>
    <lineage>
        <taxon>Eukaryota</taxon>
        <taxon>Viridiplantae</taxon>
        <taxon>Chlorophyta</taxon>
        <taxon>core chlorophytes</taxon>
        <taxon>Chlorophyceae</taxon>
        <taxon>CS clade</taxon>
        <taxon>Sphaeropleales</taxon>
        <taxon>Selenastraceae</taxon>
        <taxon>Raphidocelis</taxon>
    </lineage>
</organism>
<evidence type="ECO:0000256" key="2">
    <source>
        <dbReference type="ARBA" id="ARBA00005679"/>
    </source>
</evidence>
<comment type="caution">
    <text evidence="7">The sequence shown here is derived from an EMBL/GenBank/DDBJ whole genome shotgun (WGS) entry which is preliminary data.</text>
</comment>
<keyword evidence="5" id="KW-0325">Glycoprotein</keyword>
<dbReference type="OrthoDB" id="958254at2759"/>
<keyword evidence="8" id="KW-1185">Reference proteome</keyword>
<dbReference type="Proteomes" id="UP000247498">
    <property type="component" value="Unassembled WGS sequence"/>
</dbReference>
<reference evidence="7 8" key="1">
    <citation type="journal article" date="2018" name="Sci. Rep.">
        <title>Raphidocelis subcapitata (=Pseudokirchneriella subcapitata) provides an insight into genome evolution and environmental adaptations in the Sphaeropleales.</title>
        <authorList>
            <person name="Suzuki S."/>
            <person name="Yamaguchi H."/>
            <person name="Nakajima N."/>
            <person name="Kawachi M."/>
        </authorList>
    </citation>
    <scope>NUCLEOTIDE SEQUENCE [LARGE SCALE GENOMIC DNA]</scope>
    <source>
        <strain evidence="7 8">NIES-35</strain>
    </source>
</reference>
<comment type="subcellular location">
    <subcellularLocation>
        <location evidence="1">Secreted</location>
    </subcellularLocation>
</comment>
<evidence type="ECO:0000313" key="8">
    <source>
        <dbReference type="Proteomes" id="UP000247498"/>
    </source>
</evidence>